<dbReference type="SFLD" id="SFLDG00180">
    <property type="entry name" value="muconate_cycloisomerase"/>
    <property type="match status" value="1"/>
</dbReference>
<dbReference type="Proteomes" id="UP000002734">
    <property type="component" value="Chromosome"/>
</dbReference>
<keyword evidence="2 6" id="KW-0479">Metal-binding</keyword>
<dbReference type="HOGENOM" id="CLU_030273_4_3_6"/>
<evidence type="ECO:0000256" key="1">
    <source>
        <dbReference type="ARBA" id="ARBA00010339"/>
    </source>
</evidence>
<gene>
    <name evidence="9" type="ordered locus">Dd703_1219</name>
</gene>
<evidence type="ECO:0000256" key="2">
    <source>
        <dbReference type="ARBA" id="ARBA00022723"/>
    </source>
</evidence>
<evidence type="ECO:0000259" key="8">
    <source>
        <dbReference type="SMART" id="SM00922"/>
    </source>
</evidence>
<dbReference type="InterPro" id="IPR034593">
    <property type="entry name" value="DgoD-like"/>
</dbReference>
<dbReference type="KEGG" id="dda:Dd703_1219"/>
<dbReference type="InterPro" id="IPR034603">
    <property type="entry name" value="Dipeptide_epimerase"/>
</dbReference>
<keyword evidence="3 6" id="KW-0460">Magnesium</keyword>
<dbReference type="SFLD" id="SFLDS00001">
    <property type="entry name" value="Enolase"/>
    <property type="match status" value="1"/>
</dbReference>
<dbReference type="SUPFAM" id="SSF51604">
    <property type="entry name" value="Enolase C-terminal domain-like"/>
    <property type="match status" value="1"/>
</dbReference>
<dbReference type="SUPFAM" id="SSF54826">
    <property type="entry name" value="Enolase N-terminal domain-like"/>
    <property type="match status" value="1"/>
</dbReference>
<feature type="binding site" evidence="6">
    <location>
        <position position="223"/>
    </location>
    <ligand>
        <name>Mg(2+)</name>
        <dbReference type="ChEBI" id="CHEBI:18420"/>
    </ligand>
</feature>
<dbReference type="Pfam" id="PF02746">
    <property type="entry name" value="MR_MLE_N"/>
    <property type="match status" value="1"/>
</dbReference>
<dbReference type="Gene3D" id="3.30.390.10">
    <property type="entry name" value="Enolase-like, N-terminal domain"/>
    <property type="match status" value="1"/>
</dbReference>
<protein>
    <recommendedName>
        <fullName evidence="7">Dipeptide epimerase</fullName>
        <ecNumber evidence="7">5.1.1.-</ecNumber>
    </recommendedName>
</protein>
<comment type="similarity">
    <text evidence="1">Belongs to the mandelate racemase/muconate lactonizing enzyme family. GalD subfamily.</text>
</comment>
<comment type="cofactor">
    <cofactor evidence="6 7">
        <name>Mg(2+)</name>
        <dbReference type="ChEBI" id="CHEBI:18420"/>
    </cofactor>
    <text evidence="6 7">Binds 1 Mg(2+) ion per subunit.</text>
</comment>
<reference evidence="9" key="1">
    <citation type="submission" date="2009-06" db="EMBL/GenBank/DDBJ databases">
        <title>Complete sequence of Dickeya dadantii Ech703.</title>
        <authorList>
            <consortium name="US DOE Joint Genome Institute"/>
            <person name="Lucas S."/>
            <person name="Copeland A."/>
            <person name="Lapidus A."/>
            <person name="Glavina del Rio T."/>
            <person name="Dalin E."/>
            <person name="Tice H."/>
            <person name="Bruce D."/>
            <person name="Goodwin L."/>
            <person name="Pitluck S."/>
            <person name="Chertkov O."/>
            <person name="Brettin T."/>
            <person name="Detter J.C."/>
            <person name="Han C."/>
            <person name="Larimer F."/>
            <person name="Land M."/>
            <person name="Hauser L."/>
            <person name="Kyrpides N."/>
            <person name="Mikhailova N."/>
            <person name="Balakrishnan V."/>
            <person name="Glasner J."/>
            <person name="Perna N.T."/>
        </authorList>
    </citation>
    <scope>NUCLEOTIDE SEQUENCE [LARGE SCALE GENOMIC DNA]</scope>
    <source>
        <strain evidence="9">Ech703</strain>
    </source>
</reference>
<dbReference type="InterPro" id="IPR013342">
    <property type="entry name" value="Mandelate_racemase_C"/>
</dbReference>
<evidence type="ECO:0000256" key="7">
    <source>
        <dbReference type="RuleBase" id="RU366006"/>
    </source>
</evidence>
<feature type="active site" description="Proton acceptor; specific for (S)-substrate epimerization" evidence="5">
    <location>
        <position position="245"/>
    </location>
</feature>
<dbReference type="SFLD" id="SFLDF00010">
    <property type="entry name" value="dipeptide_epimerase"/>
    <property type="match status" value="1"/>
</dbReference>
<dbReference type="Pfam" id="PF13378">
    <property type="entry name" value="MR_MLE_C"/>
    <property type="match status" value="1"/>
</dbReference>
<dbReference type="NCBIfam" id="NF042940">
    <property type="entry name" value="racemase_DgcA"/>
    <property type="match status" value="1"/>
</dbReference>
<evidence type="ECO:0000313" key="10">
    <source>
        <dbReference type="Proteomes" id="UP000002734"/>
    </source>
</evidence>
<accession>C6CCY2</accession>
<dbReference type="Gene3D" id="3.20.20.120">
    <property type="entry name" value="Enolase-like C-terminal domain"/>
    <property type="match status" value="1"/>
</dbReference>
<sequence length="338" mass="36932">MAELIFTHESWALRETFTISRGSKTHAEVIKVTLSDGNHVGHGESVPYARYGENISNVEAQLHSVADAIRQGMTRETLQDALPPGAARNALDCAYWDLASRQQGKPVWQLAGLPRPTPLVSAYTLSLDTPERMAQSAQRNAYRPLLKLKLADEQDIDRVAAVRRWAPESRLIVDANEGWDAALYQRLVPELLRLGVAMIEQPLPAREDAALASLPRPIPICADESCHDRRSLAGLAARYDMINIKLDKSGGLTEALHLRHAAHAQGLKIMVGCMVSTSLSMAPATLVAQGADVVDLDGPLLLQDDRVGGLEWRDSQLYLPENGLWGQGQSRTCLTGVA</sequence>
<evidence type="ECO:0000256" key="6">
    <source>
        <dbReference type="PIRSR" id="PIRSR634603-3"/>
    </source>
</evidence>
<dbReference type="PANTHER" id="PTHR48080">
    <property type="entry name" value="D-GALACTONATE DEHYDRATASE-RELATED"/>
    <property type="match status" value="1"/>
</dbReference>
<dbReference type="STRING" id="579405.Dd703_1219"/>
<dbReference type="EMBL" id="CP001654">
    <property type="protein sequence ID" value="ACS85023.1"/>
    <property type="molecule type" value="Genomic_DNA"/>
</dbReference>
<dbReference type="CDD" id="cd03319">
    <property type="entry name" value="L-Ala-DL-Glu_epimerase"/>
    <property type="match status" value="1"/>
</dbReference>
<evidence type="ECO:0000313" key="9">
    <source>
        <dbReference type="EMBL" id="ACS85023.1"/>
    </source>
</evidence>
<dbReference type="eggNOG" id="COG4948">
    <property type="taxonomic scope" value="Bacteria"/>
</dbReference>
<dbReference type="AlphaFoldDB" id="C6CCY2"/>
<feature type="binding site" evidence="6">
    <location>
        <position position="200"/>
    </location>
    <ligand>
        <name>Mg(2+)</name>
        <dbReference type="ChEBI" id="CHEBI:18420"/>
    </ligand>
</feature>
<name>C6CCY2_MUSP7</name>
<feature type="binding site" evidence="6">
    <location>
        <position position="174"/>
    </location>
    <ligand>
        <name>Mg(2+)</name>
        <dbReference type="ChEBI" id="CHEBI:18420"/>
    </ligand>
</feature>
<evidence type="ECO:0000256" key="4">
    <source>
        <dbReference type="ARBA" id="ARBA00023235"/>
    </source>
</evidence>
<proteinExistence type="inferred from homology"/>
<dbReference type="InterPro" id="IPR029065">
    <property type="entry name" value="Enolase_C-like"/>
</dbReference>
<dbReference type="InterPro" id="IPR013341">
    <property type="entry name" value="Mandelate_racemase_N_dom"/>
</dbReference>
<dbReference type="InterPro" id="IPR029017">
    <property type="entry name" value="Enolase-like_N"/>
</dbReference>
<feature type="active site" description="Proton acceptor; specific for (R)-substrate epimerization" evidence="5">
    <location>
        <position position="149"/>
    </location>
</feature>
<dbReference type="InterPro" id="IPR036849">
    <property type="entry name" value="Enolase-like_C_sf"/>
</dbReference>
<evidence type="ECO:0000256" key="3">
    <source>
        <dbReference type="ARBA" id="ARBA00022842"/>
    </source>
</evidence>
<dbReference type="PANTHER" id="PTHR48080:SF3">
    <property type="entry name" value="ENOLASE SUPERFAMILY MEMBER DDB_G0284701"/>
    <property type="match status" value="1"/>
</dbReference>
<keyword evidence="4 7" id="KW-0413">Isomerase</keyword>
<dbReference type="RefSeq" id="WP_012764840.1">
    <property type="nucleotide sequence ID" value="NC_012880.1"/>
</dbReference>
<dbReference type="SMART" id="SM00922">
    <property type="entry name" value="MR_MLE"/>
    <property type="match status" value="1"/>
</dbReference>
<dbReference type="EC" id="5.1.1.-" evidence="7"/>
<evidence type="ECO:0000256" key="5">
    <source>
        <dbReference type="PIRSR" id="PIRSR634603-1"/>
    </source>
</evidence>
<organism evidence="9 10">
    <name type="scientific">Musicola paradisiaca (strain Ech703)</name>
    <name type="common">Dickeya paradisiaca</name>
    <name type="synonym">Dickeya dadantii</name>
    <dbReference type="NCBI Taxonomy" id="579405"/>
    <lineage>
        <taxon>Bacteria</taxon>
        <taxon>Pseudomonadati</taxon>
        <taxon>Pseudomonadota</taxon>
        <taxon>Gammaproteobacteria</taxon>
        <taxon>Enterobacterales</taxon>
        <taxon>Pectobacteriaceae</taxon>
        <taxon>Musicola</taxon>
    </lineage>
</organism>
<dbReference type="GO" id="GO:0046872">
    <property type="term" value="F:metal ion binding"/>
    <property type="evidence" value="ECO:0007669"/>
    <property type="project" value="UniProtKB-KW"/>
</dbReference>
<keyword evidence="10" id="KW-1185">Reference proteome</keyword>
<feature type="domain" description="Mandelate racemase/muconate lactonizing enzyme C-terminal" evidence="8">
    <location>
        <begin position="130"/>
        <end position="221"/>
    </location>
</feature>
<dbReference type="GO" id="GO:0016855">
    <property type="term" value="F:racemase and epimerase activity, acting on amino acids and derivatives"/>
    <property type="evidence" value="ECO:0007669"/>
    <property type="project" value="UniProtKB-UniRule"/>
</dbReference>